<name>A0A6A9QQB4_SULME</name>
<dbReference type="AlphaFoldDB" id="A0A6A9QQB4"/>
<keyword evidence="3" id="KW-0378">Hydrolase</keyword>
<keyword evidence="2" id="KW-0547">Nucleotide-binding</keyword>
<keyword evidence="13" id="KW-1185">Reference proteome</keyword>
<evidence type="ECO:0000256" key="1">
    <source>
        <dbReference type="ARBA" id="ARBA00006637"/>
    </source>
</evidence>
<dbReference type="PANTHER" id="PTHR11274:SF0">
    <property type="entry name" value="GENERAL TRANSCRIPTION AND DNA REPAIR FACTOR IIH HELICASE SUBUNIT XPB"/>
    <property type="match status" value="1"/>
</dbReference>
<evidence type="ECO:0000259" key="11">
    <source>
        <dbReference type="PROSITE" id="PS51194"/>
    </source>
</evidence>
<dbReference type="PROSITE" id="PS51194">
    <property type="entry name" value="HELICASE_CTER"/>
    <property type="match status" value="1"/>
</dbReference>
<evidence type="ECO:0000256" key="5">
    <source>
        <dbReference type="ARBA" id="ARBA00022840"/>
    </source>
</evidence>
<dbReference type="EC" id="5.6.2.4" evidence="8"/>
<dbReference type="PANTHER" id="PTHR11274">
    <property type="entry name" value="RAD25/XP-B DNA REPAIR HELICASE"/>
    <property type="match status" value="1"/>
</dbReference>
<comment type="caution">
    <text evidence="12">The sequence shown here is derived from an EMBL/GenBank/DDBJ whole genome shotgun (WGS) entry which is preliminary data.</text>
</comment>
<comment type="similarity">
    <text evidence="1">Belongs to the helicase family. RAD25/XPB subfamily.</text>
</comment>
<dbReference type="EMBL" id="WGGD01000005">
    <property type="protein sequence ID" value="MUN28003.1"/>
    <property type="molecule type" value="Genomic_DNA"/>
</dbReference>
<dbReference type="Pfam" id="PF04851">
    <property type="entry name" value="ResIII"/>
    <property type="match status" value="1"/>
</dbReference>
<evidence type="ECO:0000313" key="12">
    <source>
        <dbReference type="EMBL" id="MUN28003.1"/>
    </source>
</evidence>
<dbReference type="InterPro" id="IPR001650">
    <property type="entry name" value="Helicase_C-like"/>
</dbReference>
<gene>
    <name evidence="12" type="ORF">GC250_00630</name>
</gene>
<comment type="catalytic activity">
    <reaction evidence="7">
        <text>Couples ATP hydrolysis with the unwinding of duplex DNA by translocating in the 3'-5' direction.</text>
        <dbReference type="EC" id="5.6.2.4"/>
    </reaction>
</comment>
<keyword evidence="6" id="KW-0413">Isomerase</keyword>
<dbReference type="PROSITE" id="PS51192">
    <property type="entry name" value="HELICASE_ATP_BIND_1"/>
    <property type="match status" value="1"/>
</dbReference>
<dbReference type="GO" id="GO:0005524">
    <property type="term" value="F:ATP binding"/>
    <property type="evidence" value="ECO:0007669"/>
    <property type="project" value="UniProtKB-KW"/>
</dbReference>
<evidence type="ECO:0000256" key="2">
    <source>
        <dbReference type="ARBA" id="ARBA00022741"/>
    </source>
</evidence>
<organism evidence="12 13">
    <name type="scientific">Sulfuracidifex metallicus DSM 6482 = JCM 9184</name>
    <dbReference type="NCBI Taxonomy" id="523847"/>
    <lineage>
        <taxon>Archaea</taxon>
        <taxon>Thermoproteota</taxon>
        <taxon>Thermoprotei</taxon>
        <taxon>Sulfolobales</taxon>
        <taxon>Sulfolobaceae</taxon>
        <taxon>Sulfuracidifex</taxon>
    </lineage>
</organism>
<reference evidence="12 13" key="1">
    <citation type="submission" date="2019-10" db="EMBL/GenBank/DDBJ databases">
        <title>Sequencing and Assembly of Multiple Reported Metal-Biooxidizing Members of the Extremely Thermoacidophilic Archaeal Family Sulfolobaceae.</title>
        <authorList>
            <person name="Counts J.A."/>
            <person name="Kelly R.M."/>
        </authorList>
    </citation>
    <scope>NUCLEOTIDE SEQUENCE [LARGE SCALE GENOMIC DNA]</scope>
    <source>
        <strain evidence="12 13">DSM 6482</strain>
    </source>
</reference>
<evidence type="ECO:0000256" key="7">
    <source>
        <dbReference type="ARBA" id="ARBA00034617"/>
    </source>
</evidence>
<evidence type="ECO:0000259" key="10">
    <source>
        <dbReference type="PROSITE" id="PS51192"/>
    </source>
</evidence>
<dbReference type="GO" id="GO:0016787">
    <property type="term" value="F:hydrolase activity"/>
    <property type="evidence" value="ECO:0007669"/>
    <property type="project" value="UniProtKB-KW"/>
</dbReference>
<dbReference type="InterPro" id="IPR014001">
    <property type="entry name" value="Helicase_ATP-bd"/>
</dbReference>
<dbReference type="SMART" id="SM00487">
    <property type="entry name" value="DEXDc"/>
    <property type="match status" value="1"/>
</dbReference>
<dbReference type="CDD" id="cd17926">
    <property type="entry name" value="DEXHc_RE"/>
    <property type="match status" value="1"/>
</dbReference>
<protein>
    <recommendedName>
        <fullName evidence="8">DNA 3'-5' helicase</fullName>
        <ecNumber evidence="8">5.6.2.4</ecNumber>
    </recommendedName>
</protein>
<dbReference type="RefSeq" id="WP_338116924.1">
    <property type="nucleotide sequence ID" value="NZ_WGGD01000005.1"/>
</dbReference>
<feature type="domain" description="Helicase ATP-binding" evidence="10">
    <location>
        <begin position="167"/>
        <end position="312"/>
    </location>
</feature>
<dbReference type="Pfam" id="PF16203">
    <property type="entry name" value="ERCC3_RAD25_C"/>
    <property type="match status" value="1"/>
</dbReference>
<dbReference type="Gene3D" id="3.40.50.300">
    <property type="entry name" value="P-loop containing nucleotide triphosphate hydrolases"/>
    <property type="match status" value="2"/>
</dbReference>
<evidence type="ECO:0000313" key="13">
    <source>
        <dbReference type="Proteomes" id="UP000470772"/>
    </source>
</evidence>
<dbReference type="GO" id="GO:0043138">
    <property type="term" value="F:3'-5' DNA helicase activity"/>
    <property type="evidence" value="ECO:0007669"/>
    <property type="project" value="UniProtKB-EC"/>
</dbReference>
<dbReference type="SMART" id="SM00490">
    <property type="entry name" value="HELICc"/>
    <property type="match status" value="1"/>
</dbReference>
<accession>A0A6A9QQB4</accession>
<feature type="domain" description="Helicase C-terminal" evidence="11">
    <location>
        <begin position="396"/>
        <end position="535"/>
    </location>
</feature>
<dbReference type="InterPro" id="IPR006935">
    <property type="entry name" value="Helicase/UvrB_N"/>
</dbReference>
<dbReference type="InterPro" id="IPR027417">
    <property type="entry name" value="P-loop_NTPase"/>
</dbReference>
<evidence type="ECO:0000256" key="6">
    <source>
        <dbReference type="ARBA" id="ARBA00023235"/>
    </source>
</evidence>
<evidence type="ECO:0000256" key="4">
    <source>
        <dbReference type="ARBA" id="ARBA00022806"/>
    </source>
</evidence>
<evidence type="ECO:0000256" key="8">
    <source>
        <dbReference type="ARBA" id="ARBA00034808"/>
    </source>
</evidence>
<evidence type="ECO:0000256" key="3">
    <source>
        <dbReference type="ARBA" id="ARBA00022801"/>
    </source>
</evidence>
<dbReference type="InterPro" id="IPR032438">
    <property type="entry name" value="ERCC3_RAD25_C"/>
</dbReference>
<comment type="catalytic activity">
    <reaction evidence="9">
        <text>ATP + H2O = ADP + phosphate + H(+)</text>
        <dbReference type="Rhea" id="RHEA:13065"/>
        <dbReference type="ChEBI" id="CHEBI:15377"/>
        <dbReference type="ChEBI" id="CHEBI:15378"/>
        <dbReference type="ChEBI" id="CHEBI:30616"/>
        <dbReference type="ChEBI" id="CHEBI:43474"/>
        <dbReference type="ChEBI" id="CHEBI:456216"/>
        <dbReference type="EC" id="5.6.2.4"/>
    </reaction>
</comment>
<evidence type="ECO:0000256" key="9">
    <source>
        <dbReference type="ARBA" id="ARBA00048988"/>
    </source>
</evidence>
<dbReference type="GO" id="GO:0003677">
    <property type="term" value="F:DNA binding"/>
    <property type="evidence" value="ECO:0007669"/>
    <property type="project" value="InterPro"/>
</dbReference>
<keyword evidence="5" id="KW-0067">ATP-binding</keyword>
<dbReference type="SUPFAM" id="SSF52540">
    <property type="entry name" value="P-loop containing nucleoside triphosphate hydrolases"/>
    <property type="match status" value="1"/>
</dbReference>
<sequence length="535" mass="60826">MILKTFCIEQKMDKETFSRLVRFSRFLGKVSSCYQFALDSNRAAQNRVKPEEIISTLDEIGVNLTPQEKDKILKSVPLYDVEFVIEGGKLLLKPHVYIADILKGRVPSSFLSYDRASKVFVVKPFAYYALKKILEENGLSIKEPDFNERFDIEFTGELRQYQMEAVNTWKEKGMRGVIALPTGSGKTVIGVAALAESKVPTLIVAFTKEQLLQWKEAILNFSTAKEVGLFYSKEKTIRDITVTTYQTAFRHIGELWDKFNLIIIDEVHHLPADKFRTIAENCIARYKLGLSATPYREDGRHEYLFSLMGGVVYYKDASELIAKGYLAPYDMIQVKVELTPLEKKKYFELIKKFRSLSKGRSVMELVKAIKRGDVGAMNAMKVYAEIKRIINLSENKIRKVKEIVDNEKGNKILIFTQYVEQAEKIAEVCGAMLLTGKTPQREREEIVKSFKSSPSGILVLTTVGDEGLDIPDANVGIIVAGTSSRRQFIQRLGRLLRSSKGKKATLYEIIVKGTSEEYQSKKRRSFDIMEALDDD</sequence>
<proteinExistence type="inferred from homology"/>
<keyword evidence="4 12" id="KW-0347">Helicase</keyword>
<dbReference type="InterPro" id="IPR050615">
    <property type="entry name" value="ATP-dep_DNA_Helicase"/>
</dbReference>
<dbReference type="Proteomes" id="UP000470772">
    <property type="component" value="Unassembled WGS sequence"/>
</dbReference>